<feature type="compositionally biased region" description="Gly residues" evidence="5">
    <location>
        <begin position="1"/>
        <end position="12"/>
    </location>
</feature>
<dbReference type="Proteomes" id="UP000005237">
    <property type="component" value="Unassembled WGS sequence"/>
</dbReference>
<dbReference type="GO" id="GO:0005654">
    <property type="term" value="C:nucleoplasm"/>
    <property type="evidence" value="ECO:0007669"/>
    <property type="project" value="EnsemblMetazoa"/>
</dbReference>
<keyword evidence="2 4" id="KW-0813">Transport</keyword>
<dbReference type="GO" id="GO:0005643">
    <property type="term" value="C:nuclear pore"/>
    <property type="evidence" value="ECO:0007669"/>
    <property type="project" value="EnsemblMetazoa"/>
</dbReference>
<dbReference type="GO" id="GO:0006606">
    <property type="term" value="P:protein import into nucleus"/>
    <property type="evidence" value="ECO:0007669"/>
    <property type="project" value="EnsemblMetazoa"/>
</dbReference>
<dbReference type="InterPro" id="IPR002652">
    <property type="entry name" value="Importin-a_IBB"/>
</dbReference>
<evidence type="ECO:0000313" key="7">
    <source>
        <dbReference type="EnsemblMetazoa" id="CJA05429.1"/>
    </source>
</evidence>
<feature type="domain" description="IBB" evidence="6">
    <location>
        <begin position="1"/>
        <end position="59"/>
    </location>
</feature>
<protein>
    <submittedName>
        <fullName evidence="7">IBB domain-containing protein</fullName>
    </submittedName>
</protein>
<feature type="compositionally biased region" description="Basic and acidic residues" evidence="5">
    <location>
        <begin position="31"/>
        <end position="55"/>
    </location>
</feature>
<evidence type="ECO:0000256" key="5">
    <source>
        <dbReference type="SAM" id="MobiDB-lite"/>
    </source>
</evidence>
<dbReference type="GO" id="GO:0061608">
    <property type="term" value="F:nuclear import signal receptor activity"/>
    <property type="evidence" value="ECO:0007669"/>
    <property type="project" value="EnsemblMetazoa"/>
</dbReference>
<reference evidence="8" key="1">
    <citation type="submission" date="2010-08" db="EMBL/GenBank/DDBJ databases">
        <authorList>
            <consortium name="Caenorhabditis japonica Sequencing Consortium"/>
            <person name="Wilson R.K."/>
        </authorList>
    </citation>
    <scope>NUCLEOTIDE SEQUENCE [LARGE SCALE GENOMIC DNA]</scope>
    <source>
        <strain evidence="8">DF5081</strain>
    </source>
</reference>
<proteinExistence type="inferred from homology"/>
<evidence type="ECO:0000259" key="6">
    <source>
        <dbReference type="PROSITE" id="PS51214"/>
    </source>
</evidence>
<dbReference type="GO" id="GO:0005737">
    <property type="term" value="C:cytoplasm"/>
    <property type="evidence" value="ECO:0007669"/>
    <property type="project" value="EnsemblMetazoa"/>
</dbReference>
<dbReference type="InterPro" id="IPR011989">
    <property type="entry name" value="ARM-like"/>
</dbReference>
<reference evidence="7" key="2">
    <citation type="submission" date="2022-06" db="UniProtKB">
        <authorList>
            <consortium name="EnsemblMetazoa"/>
        </authorList>
    </citation>
    <scope>IDENTIFICATION</scope>
    <source>
        <strain evidence="7">DF5081</strain>
    </source>
</reference>
<accession>A0A8R1DLL0</accession>
<feature type="region of interest" description="Disordered" evidence="5">
    <location>
        <begin position="27"/>
        <end position="61"/>
    </location>
</feature>
<feature type="region of interest" description="Disordered" evidence="5">
    <location>
        <begin position="1"/>
        <end position="20"/>
    </location>
</feature>
<dbReference type="PANTHER" id="PTHR23316">
    <property type="entry name" value="IMPORTIN ALPHA"/>
    <property type="match status" value="1"/>
</dbReference>
<dbReference type="EnsemblMetazoa" id="CJA05429.1">
    <property type="protein sequence ID" value="CJA05429.1"/>
    <property type="gene ID" value="WBGene00124633"/>
</dbReference>
<keyword evidence="3" id="KW-0653">Protein transport</keyword>
<name>A0A8R1DLL0_CAEJA</name>
<dbReference type="Gene3D" id="1.25.10.10">
    <property type="entry name" value="Leucine-rich Repeat Variant"/>
    <property type="match status" value="1"/>
</dbReference>
<evidence type="ECO:0000256" key="2">
    <source>
        <dbReference type="ARBA" id="ARBA00022448"/>
    </source>
</evidence>
<comment type="similarity">
    <text evidence="1">Belongs to the importin alpha family.</text>
</comment>
<evidence type="ECO:0000256" key="1">
    <source>
        <dbReference type="ARBA" id="ARBA00010394"/>
    </source>
</evidence>
<evidence type="ECO:0000313" key="8">
    <source>
        <dbReference type="Proteomes" id="UP000005237"/>
    </source>
</evidence>
<evidence type="ECO:0000256" key="3">
    <source>
        <dbReference type="ARBA" id="ARBA00022927"/>
    </source>
</evidence>
<dbReference type="InterPro" id="IPR016024">
    <property type="entry name" value="ARM-type_fold"/>
</dbReference>
<dbReference type="AlphaFoldDB" id="A0A8R1DLL0"/>
<dbReference type="SUPFAM" id="SSF48371">
    <property type="entry name" value="ARM repeat"/>
    <property type="match status" value="1"/>
</dbReference>
<dbReference type="Pfam" id="PF01749">
    <property type="entry name" value="IBB"/>
    <property type="match status" value="1"/>
</dbReference>
<evidence type="ECO:0000256" key="4">
    <source>
        <dbReference type="PROSITE-ProRule" id="PRU00561"/>
    </source>
</evidence>
<dbReference type="PROSITE" id="PS51214">
    <property type="entry name" value="IBB"/>
    <property type="match status" value="1"/>
</dbReference>
<sequence length="430" mass="48287">MEGEGSSNGGGRARLYKMNGRDQVALRNKRRADQVEIRKNRREEKFDRNRQIPKEDSDEPVPASLSSVVEILHGMQAQLIYEAVNTIFESVSENKWNIEMLAKADVLNKLCEIYCNRPISADLRILISKTLAKVCGHKSTGQYEPDQHCIDSLIYNLSTYSTQEVVLCDSLQGIACFIMRSIAYRNLALDSAIVPELIGLCTPSASSRLQRFIMYITTLICEKLSKYSPDVEEIVPLLHIIEYGIQSSDSMIQTDATSACVYLADWPPIYQCMSDHQLCSMLVANLRNNSGNARPTVQWGISMIIQATSYFTDEMINAGLLEVLKGFVNVNFMAQEVCFLISNICVEGEYNIDRLISSGILQCVARVMETSEYRARREAAFVFCHCCDSSNRDHLQKILNMGILSSFCDMLTVMDTNLVSYEASSAILSL</sequence>
<organism evidence="7 8">
    <name type="scientific">Caenorhabditis japonica</name>
    <dbReference type="NCBI Taxonomy" id="281687"/>
    <lineage>
        <taxon>Eukaryota</taxon>
        <taxon>Metazoa</taxon>
        <taxon>Ecdysozoa</taxon>
        <taxon>Nematoda</taxon>
        <taxon>Chromadorea</taxon>
        <taxon>Rhabditida</taxon>
        <taxon>Rhabditina</taxon>
        <taxon>Rhabditomorpha</taxon>
        <taxon>Rhabditoidea</taxon>
        <taxon>Rhabditidae</taxon>
        <taxon>Peloderinae</taxon>
        <taxon>Caenorhabditis</taxon>
    </lineage>
</organism>
<keyword evidence="8" id="KW-1185">Reference proteome</keyword>